<evidence type="ECO:0000256" key="1">
    <source>
        <dbReference type="ARBA" id="ARBA00005564"/>
    </source>
</evidence>
<dbReference type="InterPro" id="IPR015943">
    <property type="entry name" value="WD40/YVTN_repeat-like_dom_sf"/>
</dbReference>
<dbReference type="GO" id="GO:0017057">
    <property type="term" value="F:6-phosphogluconolactonase activity"/>
    <property type="evidence" value="ECO:0007669"/>
    <property type="project" value="TreeGrafter"/>
</dbReference>
<dbReference type="PANTHER" id="PTHR30344:SF1">
    <property type="entry name" value="6-PHOSPHOGLUCONOLACTONASE"/>
    <property type="match status" value="1"/>
</dbReference>
<dbReference type="InterPro" id="IPR050282">
    <property type="entry name" value="Cycloisomerase_2"/>
</dbReference>
<name>A0A061B977_RHOTO</name>
<dbReference type="SUPFAM" id="SSF51004">
    <property type="entry name" value="C-terminal (heme d1) domain of cytochrome cd1-nitrite reductase"/>
    <property type="match status" value="1"/>
</dbReference>
<gene>
    <name evidence="2" type="ORF">RHTO0S_08e01970g</name>
</gene>
<protein>
    <submittedName>
        <fullName evidence="2">RHTO0S08e01970g1_1</fullName>
    </submittedName>
</protein>
<comment type="similarity">
    <text evidence="1">Belongs to the cycloisomerase 2 family.</text>
</comment>
<dbReference type="Pfam" id="PF10282">
    <property type="entry name" value="Lactonase"/>
    <property type="match status" value="1"/>
</dbReference>
<sequence>MSRTLLTSGYGGKIYTLAFDPASSSLRTSSTVSCGKAPTWLTLSGQHPIVYTGDEFSQPDGILHAFRFDASGSLDSLSTAKVAEGPVHFCLSSDGRRMFTANYASGTLSVVGIKEDGTFDEEGKVETRVFKGTGPKKDRQEAPHVHGVYLDPTNRYLFAADLGADVLRVFDVSSPDKLEQLPAITMPAGNGPRHLVFTTPGENSSRTVLYLMEEIRSTIAVFEVEYPSEKSPDLSLKALQKEVSILPPDFTDHQGDWTGAELAISPSGRYLYASNRCPVDKPAPYDTLAIFELTAAGTLNTNVSPVQFDLGGRGPRHFALSPKKDDEREGKYMAVALERTSEVVVYEVDEDKQDRLTEVARLKDIDQPTCIQWLP</sequence>
<organism evidence="2">
    <name type="scientific">Rhodotorula toruloides</name>
    <name type="common">Yeast</name>
    <name type="synonym">Rhodosporidium toruloides</name>
    <dbReference type="NCBI Taxonomy" id="5286"/>
    <lineage>
        <taxon>Eukaryota</taxon>
        <taxon>Fungi</taxon>
        <taxon>Dikarya</taxon>
        <taxon>Basidiomycota</taxon>
        <taxon>Pucciniomycotina</taxon>
        <taxon>Microbotryomycetes</taxon>
        <taxon>Sporidiobolales</taxon>
        <taxon>Sporidiobolaceae</taxon>
        <taxon>Rhodotorula</taxon>
    </lineage>
</organism>
<accession>A0A061B977</accession>
<dbReference type="InterPro" id="IPR019405">
    <property type="entry name" value="Lactonase_7-beta_prop"/>
</dbReference>
<dbReference type="PANTHER" id="PTHR30344">
    <property type="entry name" value="6-PHOSPHOGLUCONOLACTONASE-RELATED"/>
    <property type="match status" value="1"/>
</dbReference>
<reference evidence="2" key="1">
    <citation type="journal article" date="2014" name="Genome Announc.">
        <title>Draft genome sequence of Rhodosporidium toruloides CECT1137, an oleaginous yeast of biotechnological interest.</title>
        <authorList>
            <person name="Morin N."/>
            <person name="Calcas X."/>
            <person name="Devillers H."/>
            <person name="Durrens P."/>
            <person name="Sherman D.J."/>
            <person name="Nicaud J.-M."/>
            <person name="Neuveglise C."/>
        </authorList>
    </citation>
    <scope>NUCLEOTIDE SEQUENCE</scope>
    <source>
        <strain evidence="2">CECT1137</strain>
    </source>
</reference>
<dbReference type="InterPro" id="IPR011048">
    <property type="entry name" value="Haem_d1_sf"/>
</dbReference>
<proteinExistence type="inferred from homology"/>
<dbReference type="OrthoDB" id="9972196at2759"/>
<dbReference type="AlphaFoldDB" id="A0A061B977"/>
<evidence type="ECO:0000313" key="2">
    <source>
        <dbReference type="EMBL" id="CDR43450.1"/>
    </source>
</evidence>
<dbReference type="EMBL" id="LK052943">
    <property type="protein sequence ID" value="CDR43450.1"/>
    <property type="molecule type" value="Genomic_DNA"/>
</dbReference>
<dbReference type="Gene3D" id="2.130.10.10">
    <property type="entry name" value="YVTN repeat-like/Quinoprotein amine dehydrogenase"/>
    <property type="match status" value="1"/>
</dbReference>